<dbReference type="AlphaFoldDB" id="A0A0G2E876"/>
<evidence type="ECO:0000256" key="2">
    <source>
        <dbReference type="SAM" id="SignalP"/>
    </source>
</evidence>
<evidence type="ECO:0000259" key="3">
    <source>
        <dbReference type="Pfam" id="PF10342"/>
    </source>
</evidence>
<keyword evidence="1 2" id="KW-0732">Signal</keyword>
<sequence length="222" mass="23225">MRFFLPLIAFVAPLVAGMAFTNPTANSTLTKGTYYNLTWTSVDTDASTFGIYLVNFVNWPPFYTLVATDVETATGKTSVRVPCDVDSAYGFQFNAVNGTNTYVIYAQTPDFYISGADCTDSTTAAPTCAAAATVTVTVSKSPANATATANAEAKSTSCGTVPNTIGWKSGYMNPVTLSSVPTAGQPLITATPTHLSAKPSYVATTTVWETVYADVADCACSA</sequence>
<dbReference type="Proteomes" id="UP000053317">
    <property type="component" value="Unassembled WGS sequence"/>
</dbReference>
<gene>
    <name evidence="4" type="ORF">UCRPC4_g04887</name>
</gene>
<dbReference type="OrthoDB" id="5420143at2759"/>
<reference evidence="4 5" key="1">
    <citation type="submission" date="2015-05" db="EMBL/GenBank/DDBJ databases">
        <title>Distinctive expansion of gene families associated with plant cell wall degradation and secondary metabolism in the genomes of grapevine trunk pathogens.</title>
        <authorList>
            <person name="Lawrence D.P."/>
            <person name="Travadon R."/>
            <person name="Rolshausen P.E."/>
            <person name="Baumgartner K."/>
        </authorList>
    </citation>
    <scope>NUCLEOTIDE SEQUENCE [LARGE SCALE GENOMIC DNA]</scope>
    <source>
        <strain evidence="4">UCRPC4</strain>
    </source>
</reference>
<organism evidence="4 5">
    <name type="scientific">Phaeomoniella chlamydospora</name>
    <name type="common">Phaeoacremonium chlamydosporum</name>
    <dbReference type="NCBI Taxonomy" id="158046"/>
    <lineage>
        <taxon>Eukaryota</taxon>
        <taxon>Fungi</taxon>
        <taxon>Dikarya</taxon>
        <taxon>Ascomycota</taxon>
        <taxon>Pezizomycotina</taxon>
        <taxon>Eurotiomycetes</taxon>
        <taxon>Chaetothyriomycetidae</taxon>
        <taxon>Phaeomoniellales</taxon>
        <taxon>Phaeomoniellaceae</taxon>
        <taxon>Phaeomoniella</taxon>
    </lineage>
</organism>
<evidence type="ECO:0000256" key="1">
    <source>
        <dbReference type="ARBA" id="ARBA00022729"/>
    </source>
</evidence>
<keyword evidence="5" id="KW-1185">Reference proteome</keyword>
<dbReference type="EMBL" id="LCWF01000120">
    <property type="protein sequence ID" value="KKY18551.1"/>
    <property type="molecule type" value="Genomic_DNA"/>
</dbReference>
<name>A0A0G2E876_PHACM</name>
<comment type="caution">
    <text evidence="4">The sequence shown here is derived from an EMBL/GenBank/DDBJ whole genome shotgun (WGS) entry which is preliminary data.</text>
</comment>
<dbReference type="PANTHER" id="PTHR35185">
    <property type="entry name" value="SERINE/THREONINE-RICH PROTEIN ADG2-RELATED"/>
    <property type="match status" value="1"/>
</dbReference>
<accession>A0A0G2E876</accession>
<evidence type="ECO:0000313" key="4">
    <source>
        <dbReference type="EMBL" id="KKY18551.1"/>
    </source>
</evidence>
<feature type="domain" description="Yeast cell wall synthesis Kre9/Knh1-like N-terminal" evidence="3">
    <location>
        <begin position="22"/>
        <end position="113"/>
    </location>
</feature>
<feature type="chain" id="PRO_5002543434" evidence="2">
    <location>
        <begin position="20"/>
        <end position="222"/>
    </location>
</feature>
<protein>
    <submittedName>
        <fullName evidence="4">Putative extracellular proline-serine rich protein</fullName>
    </submittedName>
</protein>
<dbReference type="InterPro" id="IPR052479">
    <property type="entry name" value="GPI-anchor_Adhesion_Reg"/>
</dbReference>
<proteinExistence type="predicted"/>
<dbReference type="PANTHER" id="PTHR35185:SF2">
    <property type="entry name" value="EXTRACELLULAR PROLINE-SERINE RICH PROTEIN (AFU_ORTHOLOGUE AFUA_8G07090)"/>
    <property type="match status" value="1"/>
</dbReference>
<evidence type="ECO:0000313" key="5">
    <source>
        <dbReference type="Proteomes" id="UP000053317"/>
    </source>
</evidence>
<dbReference type="Pfam" id="PF10342">
    <property type="entry name" value="Kre9_KNH"/>
    <property type="match status" value="1"/>
</dbReference>
<reference evidence="4 5" key="2">
    <citation type="submission" date="2015-05" db="EMBL/GenBank/DDBJ databases">
        <authorList>
            <person name="Morales-Cruz A."/>
            <person name="Amrine K.C."/>
            <person name="Cantu D."/>
        </authorList>
    </citation>
    <scope>NUCLEOTIDE SEQUENCE [LARGE SCALE GENOMIC DNA]</scope>
    <source>
        <strain evidence="4">UCRPC4</strain>
    </source>
</reference>
<feature type="signal peptide" evidence="2">
    <location>
        <begin position="1"/>
        <end position="19"/>
    </location>
</feature>
<dbReference type="InterPro" id="IPR018466">
    <property type="entry name" value="Kre9/Knh1-like_N"/>
</dbReference>